<evidence type="ECO:0000313" key="3">
    <source>
        <dbReference type="Proteomes" id="UP000058446"/>
    </source>
</evidence>
<protein>
    <recommendedName>
        <fullName evidence="4">DUF3027 domain-containing protein</fullName>
    </recommendedName>
</protein>
<proteinExistence type="predicted"/>
<evidence type="ECO:0000256" key="1">
    <source>
        <dbReference type="SAM" id="MobiDB-lite"/>
    </source>
</evidence>
<dbReference type="AlphaFoldDB" id="A0A0K2H1N7"/>
<dbReference type="InterPro" id="IPR021391">
    <property type="entry name" value="DUF3027"/>
</dbReference>
<organism evidence="2 3">
    <name type="scientific">Corynebacterium lactis RW2-5</name>
    <dbReference type="NCBI Taxonomy" id="1408189"/>
    <lineage>
        <taxon>Bacteria</taxon>
        <taxon>Bacillati</taxon>
        <taxon>Actinomycetota</taxon>
        <taxon>Actinomycetes</taxon>
        <taxon>Mycobacteriales</taxon>
        <taxon>Corynebacteriaceae</taxon>
        <taxon>Corynebacterium</taxon>
    </lineage>
</organism>
<dbReference type="KEGG" id="clw:CLAC_10045"/>
<keyword evidence="3" id="KW-1185">Reference proteome</keyword>
<evidence type="ECO:0000313" key="2">
    <source>
        <dbReference type="EMBL" id="ALA67960.1"/>
    </source>
</evidence>
<dbReference type="PATRIC" id="fig|1408189.4.peg.2019"/>
<feature type="region of interest" description="Disordered" evidence="1">
    <location>
        <begin position="191"/>
        <end position="214"/>
    </location>
</feature>
<name>A0A0K2H1N7_9CORY</name>
<dbReference type="EMBL" id="CP006841">
    <property type="protein sequence ID" value="ALA67960.1"/>
    <property type="molecule type" value="Genomic_DNA"/>
</dbReference>
<sequence>MLNQQAVEIARSAIDELGEGPAGEHVGVNVVGNGVALHRFAANLPGYRGWEWNVVIACAPGSQHATVSEVALVTGESALQAPEWVPYEERLRPGDLGPRDLLPTSMDDPRLDGEQLESRVLSAEGIRETDERWREGESGPNSDFARQALRHCSTCAFMVELKGALGRDWGVCANEWAFDGSVVHRGHGCGAHSATPEVGGQGTPVSEPYDDQRI</sequence>
<gene>
    <name evidence="2" type="ORF">CLAC_10045</name>
</gene>
<accession>A0A0K2H1N7</accession>
<dbReference type="STRING" id="1408189.CLAC_10045"/>
<reference evidence="2 3" key="1">
    <citation type="submission" date="2013-10" db="EMBL/GenBank/DDBJ databases">
        <title>Complete genome sequence of Corynebacterium lactis DSM 45799(T), isolated from raw cow milk.</title>
        <authorList>
            <person name="Ruckert C."/>
            <person name="Albersmeier A."/>
            <person name="Lipski A."/>
            <person name="Kalinowski J."/>
        </authorList>
    </citation>
    <scope>NUCLEOTIDE SEQUENCE [LARGE SCALE GENOMIC DNA]</scope>
    <source>
        <strain evidence="2 3">RW2-5</strain>
    </source>
</reference>
<dbReference type="Pfam" id="PF11228">
    <property type="entry name" value="DUF3027"/>
    <property type="match status" value="1"/>
</dbReference>
<evidence type="ECO:0008006" key="4">
    <source>
        <dbReference type="Google" id="ProtNLM"/>
    </source>
</evidence>
<feature type="region of interest" description="Disordered" evidence="1">
    <location>
        <begin position="95"/>
        <end position="114"/>
    </location>
</feature>
<dbReference type="Proteomes" id="UP000058446">
    <property type="component" value="Chromosome"/>
</dbReference>